<dbReference type="PROSITE" id="PS51118">
    <property type="entry name" value="HTH_HXLR"/>
    <property type="match status" value="1"/>
</dbReference>
<evidence type="ECO:0000256" key="3">
    <source>
        <dbReference type="ARBA" id="ARBA00023163"/>
    </source>
</evidence>
<gene>
    <name evidence="6" type="ORF">DSM3645_27932</name>
</gene>
<dbReference type="InterPro" id="IPR002577">
    <property type="entry name" value="HTH_HxlR"/>
</dbReference>
<evidence type="ECO:0000259" key="5">
    <source>
        <dbReference type="PROSITE" id="PS51118"/>
    </source>
</evidence>
<feature type="compositionally biased region" description="Basic and acidic residues" evidence="4">
    <location>
        <begin position="126"/>
        <end position="138"/>
    </location>
</feature>
<reference evidence="6 7" key="1">
    <citation type="submission" date="2006-02" db="EMBL/GenBank/DDBJ databases">
        <authorList>
            <person name="Amann R."/>
            <person name="Ferriera S."/>
            <person name="Johnson J."/>
            <person name="Kravitz S."/>
            <person name="Halpern A."/>
            <person name="Remington K."/>
            <person name="Beeson K."/>
            <person name="Tran B."/>
            <person name="Rogers Y.-H."/>
            <person name="Friedman R."/>
            <person name="Venter J.C."/>
        </authorList>
    </citation>
    <scope>NUCLEOTIDE SEQUENCE [LARGE SCALE GENOMIC DNA]</scope>
    <source>
        <strain evidence="6 7">DSM 3645</strain>
    </source>
</reference>
<dbReference type="SUPFAM" id="SSF46785">
    <property type="entry name" value="Winged helix' DNA-binding domain"/>
    <property type="match status" value="1"/>
</dbReference>
<accession>A3ZP12</accession>
<name>A3ZP12_9BACT</name>
<feature type="region of interest" description="Disordered" evidence="4">
    <location>
        <begin position="118"/>
        <end position="138"/>
    </location>
</feature>
<dbReference type="InterPro" id="IPR036390">
    <property type="entry name" value="WH_DNA-bd_sf"/>
</dbReference>
<dbReference type="EMBL" id="AANZ01000004">
    <property type="protein sequence ID" value="EAQ81486.1"/>
    <property type="molecule type" value="Genomic_DNA"/>
</dbReference>
<proteinExistence type="predicted"/>
<dbReference type="HOGENOM" id="CLU_111585_5_0_0"/>
<organism evidence="6 7">
    <name type="scientific">Blastopirellula marina DSM 3645</name>
    <dbReference type="NCBI Taxonomy" id="314230"/>
    <lineage>
        <taxon>Bacteria</taxon>
        <taxon>Pseudomonadati</taxon>
        <taxon>Planctomycetota</taxon>
        <taxon>Planctomycetia</taxon>
        <taxon>Pirellulales</taxon>
        <taxon>Pirellulaceae</taxon>
        <taxon>Blastopirellula</taxon>
    </lineage>
</organism>
<keyword evidence="2" id="KW-0238">DNA-binding</keyword>
<dbReference type="OrthoDB" id="9791143at2"/>
<dbReference type="InterPro" id="IPR036388">
    <property type="entry name" value="WH-like_DNA-bd_sf"/>
</dbReference>
<evidence type="ECO:0000256" key="2">
    <source>
        <dbReference type="ARBA" id="ARBA00023125"/>
    </source>
</evidence>
<protein>
    <recommendedName>
        <fullName evidence="5">HTH hxlR-type domain-containing protein</fullName>
    </recommendedName>
</protein>
<dbReference type="AlphaFoldDB" id="A3ZP12"/>
<evidence type="ECO:0000256" key="4">
    <source>
        <dbReference type="SAM" id="MobiDB-lite"/>
    </source>
</evidence>
<evidence type="ECO:0000313" key="6">
    <source>
        <dbReference type="EMBL" id="EAQ81486.1"/>
    </source>
</evidence>
<keyword evidence="3" id="KW-0804">Transcription</keyword>
<dbReference type="PANTHER" id="PTHR33204">
    <property type="entry name" value="TRANSCRIPTIONAL REGULATOR, MARR FAMILY"/>
    <property type="match status" value="1"/>
</dbReference>
<dbReference type="GO" id="GO:0003677">
    <property type="term" value="F:DNA binding"/>
    <property type="evidence" value="ECO:0007669"/>
    <property type="project" value="UniProtKB-KW"/>
</dbReference>
<keyword evidence="1" id="KW-0805">Transcription regulation</keyword>
<evidence type="ECO:0000256" key="1">
    <source>
        <dbReference type="ARBA" id="ARBA00023015"/>
    </source>
</evidence>
<dbReference type="Proteomes" id="UP000004358">
    <property type="component" value="Unassembled WGS sequence"/>
</dbReference>
<dbReference type="Pfam" id="PF01638">
    <property type="entry name" value="HxlR"/>
    <property type="match status" value="1"/>
</dbReference>
<dbReference type="Gene3D" id="1.10.10.10">
    <property type="entry name" value="Winged helix-like DNA-binding domain superfamily/Winged helix DNA-binding domain"/>
    <property type="match status" value="1"/>
</dbReference>
<sequence>MKDPESLVLDENCIPRRVLEIFCVKWTSMVLHAIHLHGGCCRTGVLQRTLPGISKKMLTQTLREMERDGMIARKVYPVVPPMVEYSLTPLGQLFIEPIEMLYAWGEEHADALKKITRRRKASASKRNLDGKADAKTQK</sequence>
<feature type="domain" description="HTH hxlR-type" evidence="5">
    <location>
        <begin position="13"/>
        <end position="113"/>
    </location>
</feature>
<dbReference type="eggNOG" id="COG1733">
    <property type="taxonomic scope" value="Bacteria"/>
</dbReference>
<evidence type="ECO:0000313" key="7">
    <source>
        <dbReference type="Proteomes" id="UP000004358"/>
    </source>
</evidence>
<comment type="caution">
    <text evidence="6">The sequence shown here is derived from an EMBL/GenBank/DDBJ whole genome shotgun (WGS) entry which is preliminary data.</text>
</comment>
<dbReference type="STRING" id="314230.DSM3645_27932"/>